<protein>
    <submittedName>
        <fullName evidence="1">Uncharacterized protein</fullName>
    </submittedName>
</protein>
<proteinExistence type="predicted"/>
<sequence length="559" mass="61024">MLANVQQIREDHANITARDTTETIVEIESEIGGIGGIGEIVGIETEIESAEEAGRPITDRDETTRIRIPRAETTGPENEKIVTAIDATNENGTETEHLAGGMMGDRLDEIAIFSTTEEAEERGLREDRDEFAAQARGAKTNSPPPKKREPTPDLTDVTPVLERKRRLTQWDIKPPGYENVTAEQAKLSGMFPLPGAPRQQMDASKLQAFINQPTNIDKSALKPSTARQSKRLFLYNIPATATDESIINWFNLHLNGLNVTKSTDPCAQSNLASDRSFALVEFKTPEDATVALSLDGETMEEHVAEANGNAADGVKGLDIKRPKDYIVPSPDPEAYNALGKDGMSTEVPDSENKVCVSNLPTFLNEDQATELVESFGKLRAFTMVKDNGTEDSRGICFFEYADASSTAIAVEGLNGMDIAEHKLKASPASIGYKQASDMEMGVNAMSMFAGAQSNDFDEGRVLQLLNMVTPEELIDNDEYEEICEDITEECSKYGQILDMKIPRPAGGSRQSAGVGKIYIKYADAAAAKKALQALAGRKFADRTVVTTYFDEASFEVNAW</sequence>
<dbReference type="Proteomes" id="UP001172386">
    <property type="component" value="Unassembled WGS sequence"/>
</dbReference>
<evidence type="ECO:0000313" key="2">
    <source>
        <dbReference type="Proteomes" id="UP001172386"/>
    </source>
</evidence>
<evidence type="ECO:0000313" key="1">
    <source>
        <dbReference type="EMBL" id="KAJ9661411.1"/>
    </source>
</evidence>
<gene>
    <name evidence="1" type="ORF">H2198_001979</name>
</gene>
<organism evidence="1 2">
    <name type="scientific">Neophaeococcomyces mojaviensis</name>
    <dbReference type="NCBI Taxonomy" id="3383035"/>
    <lineage>
        <taxon>Eukaryota</taxon>
        <taxon>Fungi</taxon>
        <taxon>Dikarya</taxon>
        <taxon>Ascomycota</taxon>
        <taxon>Pezizomycotina</taxon>
        <taxon>Eurotiomycetes</taxon>
        <taxon>Chaetothyriomycetidae</taxon>
        <taxon>Chaetothyriales</taxon>
        <taxon>Chaetothyriales incertae sedis</taxon>
        <taxon>Neophaeococcomyces</taxon>
    </lineage>
</organism>
<accession>A0ACC3AFP9</accession>
<dbReference type="EMBL" id="JAPDRQ010000023">
    <property type="protein sequence ID" value="KAJ9661411.1"/>
    <property type="molecule type" value="Genomic_DNA"/>
</dbReference>
<reference evidence="1" key="1">
    <citation type="submission" date="2022-10" db="EMBL/GenBank/DDBJ databases">
        <title>Culturing micro-colonial fungi from biological soil crusts in the Mojave desert and describing Neophaeococcomyces mojavensis, and introducing the new genera and species Taxawa tesnikishii.</title>
        <authorList>
            <person name="Kurbessoian T."/>
            <person name="Stajich J.E."/>
        </authorList>
    </citation>
    <scope>NUCLEOTIDE SEQUENCE</scope>
    <source>
        <strain evidence="1">JES_112</strain>
    </source>
</reference>
<keyword evidence="2" id="KW-1185">Reference proteome</keyword>
<comment type="caution">
    <text evidence="1">The sequence shown here is derived from an EMBL/GenBank/DDBJ whole genome shotgun (WGS) entry which is preliminary data.</text>
</comment>
<name>A0ACC3AFP9_9EURO</name>